<dbReference type="EMBL" id="MHTY01000030">
    <property type="protein sequence ID" value="OHA68158.1"/>
    <property type="molecule type" value="Genomic_DNA"/>
</dbReference>
<feature type="domain" description="Large ribosomal subunit protein uL6 alpha-beta" evidence="6">
    <location>
        <begin position="93"/>
        <end position="165"/>
    </location>
</feature>
<dbReference type="GO" id="GO:0022625">
    <property type="term" value="C:cytosolic large ribosomal subunit"/>
    <property type="evidence" value="ECO:0007669"/>
    <property type="project" value="UniProtKB-UniRule"/>
</dbReference>
<dbReference type="GO" id="GO:0003735">
    <property type="term" value="F:structural constituent of ribosome"/>
    <property type="evidence" value="ECO:0007669"/>
    <property type="project" value="UniProtKB-UniRule"/>
</dbReference>
<evidence type="ECO:0000256" key="1">
    <source>
        <dbReference type="ARBA" id="ARBA00022980"/>
    </source>
</evidence>
<keyword evidence="2 3" id="KW-0687">Ribonucleoprotein</keyword>
<dbReference type="NCBIfam" id="TIGR03654">
    <property type="entry name" value="L6_bact"/>
    <property type="match status" value="1"/>
</dbReference>
<evidence type="ECO:0000259" key="6">
    <source>
        <dbReference type="Pfam" id="PF00347"/>
    </source>
</evidence>
<reference evidence="7 8" key="1">
    <citation type="journal article" date="2016" name="Nat. Commun.">
        <title>Thousands of microbial genomes shed light on interconnected biogeochemical processes in an aquifer system.</title>
        <authorList>
            <person name="Anantharaman K."/>
            <person name="Brown C.T."/>
            <person name="Hug L.A."/>
            <person name="Sharon I."/>
            <person name="Castelle C.J."/>
            <person name="Probst A.J."/>
            <person name="Thomas B.C."/>
            <person name="Singh A."/>
            <person name="Wilkins M.J."/>
            <person name="Karaoz U."/>
            <person name="Brodie E.L."/>
            <person name="Williams K.H."/>
            <person name="Hubbard S.S."/>
            <person name="Banfield J.F."/>
        </authorList>
    </citation>
    <scope>NUCLEOTIDE SEQUENCE [LARGE SCALE GENOMIC DNA]</scope>
</reference>
<dbReference type="InterPro" id="IPR000702">
    <property type="entry name" value="Ribosomal_uL6-like"/>
</dbReference>
<dbReference type="Pfam" id="PF00347">
    <property type="entry name" value="Ribosomal_L6"/>
    <property type="match status" value="2"/>
</dbReference>
<dbReference type="PRINTS" id="PR00059">
    <property type="entry name" value="RIBOSOMALL6"/>
</dbReference>
<evidence type="ECO:0000313" key="8">
    <source>
        <dbReference type="Proteomes" id="UP000178529"/>
    </source>
</evidence>
<dbReference type="Gene3D" id="3.90.930.12">
    <property type="entry name" value="Ribosomal protein L6, alpha-beta domain"/>
    <property type="match status" value="2"/>
</dbReference>
<comment type="caution">
    <text evidence="7">The sequence shown here is derived from an EMBL/GenBank/DDBJ whole genome shotgun (WGS) entry which is preliminary data.</text>
</comment>
<accession>A0A1G2R6I1</accession>
<keyword evidence="3 5" id="KW-0694">RNA-binding</keyword>
<keyword evidence="1 3" id="KW-0689">Ribosomal protein</keyword>
<evidence type="ECO:0000256" key="3">
    <source>
        <dbReference type="HAMAP-Rule" id="MF_01365"/>
    </source>
</evidence>
<evidence type="ECO:0000256" key="2">
    <source>
        <dbReference type="ARBA" id="ARBA00023274"/>
    </source>
</evidence>
<evidence type="ECO:0000313" key="7">
    <source>
        <dbReference type="EMBL" id="OHA68158.1"/>
    </source>
</evidence>
<protein>
    <recommendedName>
        <fullName evidence="3">Large ribosomal subunit protein uL6</fullName>
    </recommendedName>
</protein>
<dbReference type="PIRSF" id="PIRSF002162">
    <property type="entry name" value="Ribosomal_L6"/>
    <property type="match status" value="1"/>
</dbReference>
<proteinExistence type="inferred from homology"/>
<dbReference type="Proteomes" id="UP000178529">
    <property type="component" value="Unassembled WGS sequence"/>
</dbReference>
<dbReference type="GO" id="GO:0019843">
    <property type="term" value="F:rRNA binding"/>
    <property type="evidence" value="ECO:0007669"/>
    <property type="project" value="UniProtKB-UniRule"/>
</dbReference>
<organism evidence="7 8">
    <name type="scientific">Candidatus Wildermuthbacteria bacterium RIFCSPHIGHO2_02_FULL_48_16</name>
    <dbReference type="NCBI Taxonomy" id="1802453"/>
    <lineage>
        <taxon>Bacteria</taxon>
        <taxon>Candidatus Wildermuthiibacteriota</taxon>
    </lineage>
</organism>
<feature type="domain" description="Large ribosomal subunit protein uL6 alpha-beta" evidence="6">
    <location>
        <begin position="11"/>
        <end position="84"/>
    </location>
</feature>
<dbReference type="SUPFAM" id="SSF56053">
    <property type="entry name" value="Ribosomal protein L6"/>
    <property type="match status" value="2"/>
</dbReference>
<keyword evidence="3 5" id="KW-0699">rRNA-binding</keyword>
<dbReference type="InterPro" id="IPR020040">
    <property type="entry name" value="Ribosomal_uL6_a/b-dom"/>
</dbReference>
<sequence>MSRIGNKVIEIPNDVQVELEGSTIRVKGPKGSLSNELHQDIGATLEGNLLRVAPKQKELTKQTKALWGTWRQLIANMIKGVKEGYEKKMEIEGVGYRAAVQGQEFNLEVGFTEPVKLKIPEGVTVLVEKNIVTVSGIDKAKIGQFSAIIRKTREAEPYKGKGIKYVGEQIRRKLGKRAAATTGTASK</sequence>
<dbReference type="InterPro" id="IPR019906">
    <property type="entry name" value="Ribosomal_uL6_bac-type"/>
</dbReference>
<comment type="subunit">
    <text evidence="3">Part of the 50S ribosomal subunit.</text>
</comment>
<dbReference type="InterPro" id="IPR036789">
    <property type="entry name" value="Ribosomal_uL6-like_a/b-dom_sf"/>
</dbReference>
<dbReference type="PANTHER" id="PTHR11655">
    <property type="entry name" value="60S/50S RIBOSOMAL PROTEIN L6/L9"/>
    <property type="match status" value="1"/>
</dbReference>
<comment type="similarity">
    <text evidence="3 4">Belongs to the universal ribosomal protein uL6 family.</text>
</comment>
<evidence type="ECO:0000256" key="5">
    <source>
        <dbReference type="RuleBase" id="RU003870"/>
    </source>
</evidence>
<dbReference type="GO" id="GO:0002181">
    <property type="term" value="P:cytoplasmic translation"/>
    <property type="evidence" value="ECO:0007669"/>
    <property type="project" value="TreeGrafter"/>
</dbReference>
<gene>
    <name evidence="3" type="primary">rplF</name>
    <name evidence="7" type="ORF">A3J68_01765</name>
</gene>
<evidence type="ECO:0000256" key="4">
    <source>
        <dbReference type="RuleBase" id="RU003869"/>
    </source>
</evidence>
<dbReference type="PANTHER" id="PTHR11655:SF14">
    <property type="entry name" value="LARGE RIBOSOMAL SUBUNIT PROTEIN UL6M"/>
    <property type="match status" value="1"/>
</dbReference>
<dbReference type="AlphaFoldDB" id="A0A1G2R6I1"/>
<dbReference type="HAMAP" id="MF_01365_B">
    <property type="entry name" value="Ribosomal_uL6_B"/>
    <property type="match status" value="1"/>
</dbReference>
<name>A0A1G2R6I1_9BACT</name>
<comment type="function">
    <text evidence="3 5">This protein binds to the 23S rRNA, and is important in its secondary structure. It is located near the subunit interface in the base of the L7/L12 stalk, and near the tRNA binding site of the peptidyltransferase center.</text>
</comment>